<evidence type="ECO:0000256" key="1">
    <source>
        <dbReference type="ARBA" id="ARBA00012528"/>
    </source>
</evidence>
<evidence type="ECO:0000313" key="6">
    <source>
        <dbReference type="Proteomes" id="UP000613160"/>
    </source>
</evidence>
<dbReference type="CDD" id="cd01949">
    <property type="entry name" value="GGDEF"/>
    <property type="match status" value="1"/>
</dbReference>
<dbReference type="InterPro" id="IPR043128">
    <property type="entry name" value="Rev_trsase/Diguanyl_cyclase"/>
</dbReference>
<reference evidence="5" key="1">
    <citation type="journal article" date="2014" name="Int. J. Syst. Evol. Microbiol.">
        <title>Complete genome sequence of Corynebacterium casei LMG S-19264T (=DSM 44701T), isolated from a smear-ripened cheese.</title>
        <authorList>
            <consortium name="US DOE Joint Genome Institute (JGI-PGF)"/>
            <person name="Walter F."/>
            <person name="Albersmeier A."/>
            <person name="Kalinowski J."/>
            <person name="Ruckert C."/>
        </authorList>
    </citation>
    <scope>NUCLEOTIDE SEQUENCE</scope>
    <source>
        <strain evidence="5">CGMCC 1.15493</strain>
    </source>
</reference>
<dbReference type="SUPFAM" id="SSF55073">
    <property type="entry name" value="Nucleotide cyclase"/>
    <property type="match status" value="1"/>
</dbReference>
<dbReference type="Pfam" id="PF00990">
    <property type="entry name" value="GGDEF"/>
    <property type="match status" value="1"/>
</dbReference>
<dbReference type="GO" id="GO:1902201">
    <property type="term" value="P:negative regulation of bacterial-type flagellum-dependent cell motility"/>
    <property type="evidence" value="ECO:0007669"/>
    <property type="project" value="TreeGrafter"/>
</dbReference>
<protein>
    <recommendedName>
        <fullName evidence="1">diguanylate cyclase</fullName>
        <ecNumber evidence="1">2.7.7.65</ecNumber>
    </recommendedName>
</protein>
<keyword evidence="3" id="KW-0472">Membrane</keyword>
<name>A0A917DA98_9HYPH</name>
<dbReference type="InterPro" id="IPR029787">
    <property type="entry name" value="Nucleotide_cyclase"/>
</dbReference>
<dbReference type="GO" id="GO:0043709">
    <property type="term" value="P:cell adhesion involved in single-species biofilm formation"/>
    <property type="evidence" value="ECO:0007669"/>
    <property type="project" value="TreeGrafter"/>
</dbReference>
<accession>A0A917DA98</accession>
<dbReference type="InterPro" id="IPR000160">
    <property type="entry name" value="GGDEF_dom"/>
</dbReference>
<sequence>MTFYTLAGSLSWQDLYRLGRLPLGGVAVCVSVSVTFNLWLFWHSDPDAFFKSMVCSVFLPTLLAGPLFVVISLKLHQAAELNRELRYAATHDGLTAILNRSAFTQIVADRLDEIDRAEGGRGALLLVDADFFKLINDRWGHAAGDVALRQIAALLVEVTRAGDVLGRLGGEEFGIFLPGAGLLSAEATAERLRAVVAAAEITTPNGEPILLTVSVGGVFFRNAISYETLFQRADRQLYQAKANGRNRVEIEEYRPVGIAELRLPRA</sequence>
<dbReference type="RefSeq" id="WP_188850400.1">
    <property type="nucleotide sequence ID" value="NZ_BMJJ01000004.1"/>
</dbReference>
<organism evidence="5 6">
    <name type="scientific">Aureimonas glaciei</name>
    <dbReference type="NCBI Taxonomy" id="1776957"/>
    <lineage>
        <taxon>Bacteria</taxon>
        <taxon>Pseudomonadati</taxon>
        <taxon>Pseudomonadota</taxon>
        <taxon>Alphaproteobacteria</taxon>
        <taxon>Hyphomicrobiales</taxon>
        <taxon>Aurantimonadaceae</taxon>
        <taxon>Aureimonas</taxon>
    </lineage>
</organism>
<dbReference type="AlphaFoldDB" id="A0A917DA98"/>
<dbReference type="EMBL" id="BMJJ01000004">
    <property type="protein sequence ID" value="GGD16644.1"/>
    <property type="molecule type" value="Genomic_DNA"/>
</dbReference>
<dbReference type="PROSITE" id="PS50887">
    <property type="entry name" value="GGDEF"/>
    <property type="match status" value="1"/>
</dbReference>
<evidence type="ECO:0000256" key="3">
    <source>
        <dbReference type="SAM" id="Phobius"/>
    </source>
</evidence>
<dbReference type="PANTHER" id="PTHR45138">
    <property type="entry name" value="REGULATORY COMPONENTS OF SENSORY TRANSDUCTION SYSTEM"/>
    <property type="match status" value="1"/>
</dbReference>
<evidence type="ECO:0000259" key="4">
    <source>
        <dbReference type="PROSITE" id="PS50887"/>
    </source>
</evidence>
<dbReference type="InterPro" id="IPR050469">
    <property type="entry name" value="Diguanylate_Cyclase"/>
</dbReference>
<feature type="transmembrane region" description="Helical" evidence="3">
    <location>
        <begin position="21"/>
        <end position="42"/>
    </location>
</feature>
<comment type="caution">
    <text evidence="5">The sequence shown here is derived from an EMBL/GenBank/DDBJ whole genome shotgun (WGS) entry which is preliminary data.</text>
</comment>
<dbReference type="EC" id="2.7.7.65" evidence="1"/>
<dbReference type="GO" id="GO:0052621">
    <property type="term" value="F:diguanylate cyclase activity"/>
    <property type="evidence" value="ECO:0007669"/>
    <property type="project" value="UniProtKB-EC"/>
</dbReference>
<dbReference type="PANTHER" id="PTHR45138:SF9">
    <property type="entry name" value="DIGUANYLATE CYCLASE DGCM-RELATED"/>
    <property type="match status" value="1"/>
</dbReference>
<dbReference type="NCBIfam" id="TIGR00254">
    <property type="entry name" value="GGDEF"/>
    <property type="match status" value="1"/>
</dbReference>
<feature type="domain" description="GGDEF" evidence="4">
    <location>
        <begin position="120"/>
        <end position="253"/>
    </location>
</feature>
<evidence type="ECO:0000313" key="5">
    <source>
        <dbReference type="EMBL" id="GGD16644.1"/>
    </source>
</evidence>
<dbReference type="GO" id="GO:0005886">
    <property type="term" value="C:plasma membrane"/>
    <property type="evidence" value="ECO:0007669"/>
    <property type="project" value="TreeGrafter"/>
</dbReference>
<comment type="catalytic activity">
    <reaction evidence="2">
        <text>2 GTP = 3',3'-c-di-GMP + 2 diphosphate</text>
        <dbReference type="Rhea" id="RHEA:24898"/>
        <dbReference type="ChEBI" id="CHEBI:33019"/>
        <dbReference type="ChEBI" id="CHEBI:37565"/>
        <dbReference type="ChEBI" id="CHEBI:58805"/>
        <dbReference type="EC" id="2.7.7.65"/>
    </reaction>
</comment>
<dbReference type="Gene3D" id="3.30.70.270">
    <property type="match status" value="1"/>
</dbReference>
<keyword evidence="3" id="KW-0812">Transmembrane</keyword>
<gene>
    <name evidence="5" type="ORF">GCM10011335_19310</name>
</gene>
<keyword evidence="6" id="KW-1185">Reference proteome</keyword>
<keyword evidence="3" id="KW-1133">Transmembrane helix</keyword>
<dbReference type="Proteomes" id="UP000613160">
    <property type="component" value="Unassembled WGS sequence"/>
</dbReference>
<feature type="transmembrane region" description="Helical" evidence="3">
    <location>
        <begin position="48"/>
        <end position="73"/>
    </location>
</feature>
<reference evidence="5" key="2">
    <citation type="submission" date="2020-09" db="EMBL/GenBank/DDBJ databases">
        <authorList>
            <person name="Sun Q."/>
            <person name="Zhou Y."/>
        </authorList>
    </citation>
    <scope>NUCLEOTIDE SEQUENCE</scope>
    <source>
        <strain evidence="5">CGMCC 1.15493</strain>
    </source>
</reference>
<dbReference type="SMART" id="SM00267">
    <property type="entry name" value="GGDEF"/>
    <property type="match status" value="1"/>
</dbReference>
<evidence type="ECO:0000256" key="2">
    <source>
        <dbReference type="ARBA" id="ARBA00034247"/>
    </source>
</evidence>
<dbReference type="FunFam" id="3.30.70.270:FF:000001">
    <property type="entry name" value="Diguanylate cyclase domain protein"/>
    <property type="match status" value="1"/>
</dbReference>
<proteinExistence type="predicted"/>